<protein>
    <submittedName>
        <fullName evidence="3">Uncharacterized protein</fullName>
    </submittedName>
</protein>
<keyword evidence="2" id="KW-0472">Membrane</keyword>
<organism evidence="3 4">
    <name type="scientific">Corynebacterium gallinarum</name>
    <dbReference type="NCBI Taxonomy" id="2762214"/>
    <lineage>
        <taxon>Bacteria</taxon>
        <taxon>Bacillati</taxon>
        <taxon>Actinomycetota</taxon>
        <taxon>Actinomycetes</taxon>
        <taxon>Mycobacteriales</taxon>
        <taxon>Corynebacteriaceae</taxon>
        <taxon>Corynebacterium</taxon>
    </lineage>
</organism>
<keyword evidence="2" id="KW-1133">Transmembrane helix</keyword>
<feature type="compositionally biased region" description="Low complexity" evidence="1">
    <location>
        <begin position="546"/>
        <end position="557"/>
    </location>
</feature>
<keyword evidence="2" id="KW-0812">Transmembrane</keyword>
<sequence>MLESLLIPTNGGETVSVVVGTTVVGTLPDPTVVSDSQIARVYASGLIPTCKLVLTPAEQPLAHISLYISDGGVPFNNPPTNPWALLPDGSMWRVEPTRYSPFRNIQDESRVLVELRVMDEIIFVYLDGRECGILDLDAADALRGAVQTAVKDGFIPVARGCVERHDDDTISLHINALAFPLWRREDLRLRHNPMSLLVPYQRNPLLYRAGLQQFIRCHERVPNPTPTRNHTMVAGLRRYAPLALILLAILSFVLTVSGGLSPRGTVGLLGISVVFGVLGLWIMGCRKYDTTVRKQPRRWEMTLPLALSVLIPSVTFASVGIFQDTDTRLNSTVSAQSTTLSPFPHPRDLLSTLADGQPADPTSPTKPASRADRPGTPRPSTGGQDILSSAPSVTPTLTTPADQGALPRETSSWSPDASAPLIWAGGAEVVSPDTVQPLPPTADTPPRPSAPTLPAPLVPPVPPVPSVPLVPRNPALPDTVTITLPVPDTPQLPNRVFLPGPIDAPDFEVPVWPEEPPVVDPPQTNTSPDPLDTRDVKDPQDPQGFAPAVPDTTSPTVPTTPAPEDPLAELTVQEEVTPAPSTGEQSPPGDTGITQQ</sequence>
<evidence type="ECO:0000313" key="4">
    <source>
        <dbReference type="Proteomes" id="UP000650224"/>
    </source>
</evidence>
<evidence type="ECO:0000256" key="2">
    <source>
        <dbReference type="SAM" id="Phobius"/>
    </source>
</evidence>
<gene>
    <name evidence="3" type="ORF">H9627_11455</name>
</gene>
<feature type="region of interest" description="Disordered" evidence="1">
    <location>
        <begin position="431"/>
        <end position="457"/>
    </location>
</feature>
<feature type="transmembrane region" description="Helical" evidence="2">
    <location>
        <begin position="266"/>
        <end position="283"/>
    </location>
</feature>
<name>A0A8I0HNY7_9CORY</name>
<feature type="transmembrane region" description="Helical" evidence="2">
    <location>
        <begin position="239"/>
        <end position="260"/>
    </location>
</feature>
<dbReference type="Proteomes" id="UP000650224">
    <property type="component" value="Unassembled WGS sequence"/>
</dbReference>
<evidence type="ECO:0000313" key="3">
    <source>
        <dbReference type="EMBL" id="MBD8030927.1"/>
    </source>
</evidence>
<dbReference type="EMBL" id="JACSPR010000008">
    <property type="protein sequence ID" value="MBD8030927.1"/>
    <property type="molecule type" value="Genomic_DNA"/>
</dbReference>
<feature type="compositionally biased region" description="Pro residues" evidence="1">
    <location>
        <begin position="437"/>
        <end position="457"/>
    </location>
</feature>
<feature type="region of interest" description="Disordered" evidence="1">
    <location>
        <begin position="336"/>
        <end position="419"/>
    </location>
</feature>
<feature type="transmembrane region" description="Helical" evidence="2">
    <location>
        <begin position="303"/>
        <end position="322"/>
    </location>
</feature>
<evidence type="ECO:0000256" key="1">
    <source>
        <dbReference type="SAM" id="MobiDB-lite"/>
    </source>
</evidence>
<dbReference type="AlphaFoldDB" id="A0A8I0HNY7"/>
<feature type="compositionally biased region" description="Polar residues" evidence="1">
    <location>
        <begin position="378"/>
        <end position="401"/>
    </location>
</feature>
<keyword evidence="4" id="KW-1185">Reference proteome</keyword>
<comment type="caution">
    <text evidence="3">The sequence shown here is derived from an EMBL/GenBank/DDBJ whole genome shotgun (WGS) entry which is preliminary data.</text>
</comment>
<proteinExistence type="predicted"/>
<feature type="region of interest" description="Disordered" evidence="1">
    <location>
        <begin position="501"/>
        <end position="596"/>
    </location>
</feature>
<feature type="compositionally biased region" description="Basic and acidic residues" evidence="1">
    <location>
        <begin position="531"/>
        <end position="540"/>
    </location>
</feature>
<reference evidence="3 4" key="1">
    <citation type="submission" date="2020-08" db="EMBL/GenBank/DDBJ databases">
        <title>A Genomic Blueprint of the Chicken Gut Microbiome.</title>
        <authorList>
            <person name="Gilroy R."/>
            <person name="Ravi A."/>
            <person name="Getino M."/>
            <person name="Pursley I."/>
            <person name="Horton D.L."/>
            <person name="Alikhan N.-F."/>
            <person name="Baker D."/>
            <person name="Gharbi K."/>
            <person name="Hall N."/>
            <person name="Watson M."/>
            <person name="Adriaenssens E.M."/>
            <person name="Foster-Nyarko E."/>
            <person name="Jarju S."/>
            <person name="Secka A."/>
            <person name="Antonio M."/>
            <person name="Oren A."/>
            <person name="Chaudhuri R."/>
            <person name="La Ragione R.M."/>
            <person name="Hildebrand F."/>
            <person name="Pallen M.J."/>
        </authorList>
    </citation>
    <scope>NUCLEOTIDE SEQUENCE [LARGE SCALE GENOMIC DNA]</scope>
    <source>
        <strain evidence="3 4">Sa1YVA5</strain>
    </source>
</reference>
<accession>A0A8I0HNY7</accession>